<dbReference type="Proteomes" id="UP000242849">
    <property type="component" value="Unassembled WGS sequence"/>
</dbReference>
<feature type="transmembrane region" description="Helical" evidence="1">
    <location>
        <begin position="42"/>
        <end position="60"/>
    </location>
</feature>
<keyword evidence="1" id="KW-0472">Membrane</keyword>
<evidence type="ECO:0000313" key="3">
    <source>
        <dbReference type="Proteomes" id="UP000242849"/>
    </source>
</evidence>
<keyword evidence="3" id="KW-1185">Reference proteome</keyword>
<accession>A0A1H5G534</accession>
<keyword evidence="1" id="KW-0812">Transmembrane</keyword>
<dbReference type="AlphaFoldDB" id="A0A1H5G534"/>
<sequence>MFGKLLVTLGIVFYAVVVPIFELNDSHVFNPSWTAHARLHEVWQLATNCAIGLYSFWLVWCRGNLRLSSLMTLFVTGGFLLAYALRNLYGGSMVLSDGSEKMILGINLGLFAYSLAIILALLALYLDRSNRSAT</sequence>
<name>A0A1H5G534_PSEAG</name>
<dbReference type="OrthoDB" id="122427at2"/>
<feature type="transmembrane region" description="Helical" evidence="1">
    <location>
        <begin position="105"/>
        <end position="126"/>
    </location>
</feature>
<keyword evidence="1" id="KW-1133">Transmembrane helix</keyword>
<feature type="transmembrane region" description="Helical" evidence="1">
    <location>
        <begin position="5"/>
        <end position="22"/>
    </location>
</feature>
<feature type="transmembrane region" description="Helical" evidence="1">
    <location>
        <begin position="67"/>
        <end position="85"/>
    </location>
</feature>
<organism evidence="2 3">
    <name type="scientific">Pseudomonas anguilliseptica</name>
    <dbReference type="NCBI Taxonomy" id="53406"/>
    <lineage>
        <taxon>Bacteria</taxon>
        <taxon>Pseudomonadati</taxon>
        <taxon>Pseudomonadota</taxon>
        <taxon>Gammaproteobacteria</taxon>
        <taxon>Pseudomonadales</taxon>
        <taxon>Pseudomonadaceae</taxon>
        <taxon>Pseudomonas</taxon>
    </lineage>
</organism>
<dbReference type="EMBL" id="FNSC01000001">
    <property type="protein sequence ID" value="SEE10108.1"/>
    <property type="molecule type" value="Genomic_DNA"/>
</dbReference>
<evidence type="ECO:0000313" key="2">
    <source>
        <dbReference type="EMBL" id="SEE10108.1"/>
    </source>
</evidence>
<evidence type="ECO:0000256" key="1">
    <source>
        <dbReference type="SAM" id="Phobius"/>
    </source>
</evidence>
<gene>
    <name evidence="2" type="ORF">SAMN05421553_4036</name>
</gene>
<protein>
    <submittedName>
        <fullName evidence="2">Uncharacterized protein</fullName>
    </submittedName>
</protein>
<proteinExistence type="predicted"/>
<reference evidence="3" key="1">
    <citation type="submission" date="2016-10" db="EMBL/GenBank/DDBJ databases">
        <authorList>
            <person name="Varghese N."/>
            <person name="Submissions S."/>
        </authorList>
    </citation>
    <scope>NUCLEOTIDE SEQUENCE [LARGE SCALE GENOMIC DNA]</scope>
    <source>
        <strain evidence="3">DSM 12111</strain>
    </source>
</reference>